<organism evidence="2 3">
    <name type="scientific">Iris pallida</name>
    <name type="common">Sweet iris</name>
    <dbReference type="NCBI Taxonomy" id="29817"/>
    <lineage>
        <taxon>Eukaryota</taxon>
        <taxon>Viridiplantae</taxon>
        <taxon>Streptophyta</taxon>
        <taxon>Embryophyta</taxon>
        <taxon>Tracheophyta</taxon>
        <taxon>Spermatophyta</taxon>
        <taxon>Magnoliopsida</taxon>
        <taxon>Liliopsida</taxon>
        <taxon>Asparagales</taxon>
        <taxon>Iridaceae</taxon>
        <taxon>Iridoideae</taxon>
        <taxon>Irideae</taxon>
        <taxon>Iris</taxon>
    </lineage>
</organism>
<keyword evidence="2" id="KW-0418">Kinase</keyword>
<dbReference type="Proteomes" id="UP001140949">
    <property type="component" value="Unassembled WGS sequence"/>
</dbReference>
<keyword evidence="2" id="KW-0675">Receptor</keyword>
<name>A0AAX6H0Q3_IRIPA</name>
<protein>
    <submittedName>
        <fullName evidence="2">MDIS1-interacting receptor like kinase 2</fullName>
    </submittedName>
</protein>
<feature type="compositionally biased region" description="Polar residues" evidence="1">
    <location>
        <begin position="103"/>
        <end position="118"/>
    </location>
</feature>
<reference evidence="2" key="2">
    <citation type="submission" date="2023-04" db="EMBL/GenBank/DDBJ databases">
        <authorList>
            <person name="Bruccoleri R.E."/>
            <person name="Oakeley E.J."/>
            <person name="Faust A.-M."/>
            <person name="Dessus-Babus S."/>
            <person name="Altorfer M."/>
            <person name="Burckhardt D."/>
            <person name="Oertli M."/>
            <person name="Naumann U."/>
            <person name="Petersen F."/>
            <person name="Wong J."/>
        </authorList>
    </citation>
    <scope>NUCLEOTIDE SEQUENCE</scope>
    <source>
        <strain evidence="2">GSM-AAB239-AS_SAM_17_03QT</strain>
        <tissue evidence="2">Leaf</tissue>
    </source>
</reference>
<evidence type="ECO:0000256" key="1">
    <source>
        <dbReference type="SAM" id="MobiDB-lite"/>
    </source>
</evidence>
<keyword evidence="3" id="KW-1185">Reference proteome</keyword>
<dbReference type="AlphaFoldDB" id="A0AAX6H0Q3"/>
<proteinExistence type="predicted"/>
<keyword evidence="2" id="KW-0808">Transferase</keyword>
<evidence type="ECO:0000313" key="2">
    <source>
        <dbReference type="EMBL" id="KAJ6834599.1"/>
    </source>
</evidence>
<comment type="caution">
    <text evidence="2">The sequence shown here is derived from an EMBL/GenBank/DDBJ whole genome shotgun (WGS) entry which is preliminary data.</text>
</comment>
<gene>
    <name evidence="2" type="ORF">M6B38_333540</name>
</gene>
<dbReference type="EMBL" id="JANAVB010014200">
    <property type="protein sequence ID" value="KAJ6834599.1"/>
    <property type="molecule type" value="Genomic_DNA"/>
</dbReference>
<evidence type="ECO:0000313" key="3">
    <source>
        <dbReference type="Proteomes" id="UP001140949"/>
    </source>
</evidence>
<accession>A0AAX6H0Q3</accession>
<dbReference type="GO" id="GO:0016301">
    <property type="term" value="F:kinase activity"/>
    <property type="evidence" value="ECO:0007669"/>
    <property type="project" value="UniProtKB-KW"/>
</dbReference>
<reference evidence="2" key="1">
    <citation type="journal article" date="2023" name="GigaByte">
        <title>Genome assembly of the bearded iris, Iris pallida Lam.</title>
        <authorList>
            <person name="Bruccoleri R.E."/>
            <person name="Oakeley E.J."/>
            <person name="Faust A.M.E."/>
            <person name="Altorfer M."/>
            <person name="Dessus-Babus S."/>
            <person name="Burckhardt D."/>
            <person name="Oertli M."/>
            <person name="Naumann U."/>
            <person name="Petersen F."/>
            <person name="Wong J."/>
        </authorList>
    </citation>
    <scope>NUCLEOTIDE SEQUENCE</scope>
    <source>
        <strain evidence="2">GSM-AAB239-AS_SAM_17_03QT</strain>
    </source>
</reference>
<feature type="region of interest" description="Disordered" evidence="1">
    <location>
        <begin position="101"/>
        <end position="137"/>
    </location>
</feature>
<sequence length="314" mass="34739">MSSYAIFPSKFQTAKVSLAGGVSTLPLSSAGRRPRFSRIWYNPTARTTRSKTPRTRTTRSSSIVLLLPRCLAGGGCGDAQSATPRALPHKPLLCESDADGTLRKNSVSGTGPSRSLYDTSIDDRLTTPPSEEGMEPDRLLWERSRSCSMTSFPNCDGIGPVRRLRLKSRSCCRLPRLPTWNGMLPLSWLLLRSSHRSFEQPPTSVGIIPVRLFDDRSRYSRFDILPIPLGTAPVNWLLLRFSLNNEASLPSSPGISLVIWLEEKSSTPRLDSWPISGGIVPVTSFAEILKLVRLEHLPQSGETLPENLLKLRSM</sequence>